<proteinExistence type="predicted"/>
<sequence length="71" mass="8310">MTRSRVSRICVGVKGVLSLLHALHRQQHKPRHHLPCKVHLPVQVELPHHHLVCGRRPGYNEKKKRYKIVTD</sequence>
<dbReference type="EMBL" id="VSRR010000969">
    <property type="protein sequence ID" value="MPC21394.1"/>
    <property type="molecule type" value="Genomic_DNA"/>
</dbReference>
<keyword evidence="2" id="KW-1185">Reference proteome</keyword>
<gene>
    <name evidence="1" type="ORF">E2C01_014378</name>
</gene>
<dbReference type="AlphaFoldDB" id="A0A5B7DJW9"/>
<accession>A0A5B7DJW9</accession>
<reference evidence="1 2" key="1">
    <citation type="submission" date="2019-05" db="EMBL/GenBank/DDBJ databases">
        <title>Another draft genome of Portunus trituberculatus and its Hox gene families provides insights of decapod evolution.</title>
        <authorList>
            <person name="Jeong J.-H."/>
            <person name="Song I."/>
            <person name="Kim S."/>
            <person name="Choi T."/>
            <person name="Kim D."/>
            <person name="Ryu S."/>
            <person name="Kim W."/>
        </authorList>
    </citation>
    <scope>NUCLEOTIDE SEQUENCE [LARGE SCALE GENOMIC DNA]</scope>
    <source>
        <tissue evidence="1">Muscle</tissue>
    </source>
</reference>
<organism evidence="1 2">
    <name type="scientific">Portunus trituberculatus</name>
    <name type="common">Swimming crab</name>
    <name type="synonym">Neptunus trituberculatus</name>
    <dbReference type="NCBI Taxonomy" id="210409"/>
    <lineage>
        <taxon>Eukaryota</taxon>
        <taxon>Metazoa</taxon>
        <taxon>Ecdysozoa</taxon>
        <taxon>Arthropoda</taxon>
        <taxon>Crustacea</taxon>
        <taxon>Multicrustacea</taxon>
        <taxon>Malacostraca</taxon>
        <taxon>Eumalacostraca</taxon>
        <taxon>Eucarida</taxon>
        <taxon>Decapoda</taxon>
        <taxon>Pleocyemata</taxon>
        <taxon>Brachyura</taxon>
        <taxon>Eubrachyura</taxon>
        <taxon>Portunoidea</taxon>
        <taxon>Portunidae</taxon>
        <taxon>Portuninae</taxon>
        <taxon>Portunus</taxon>
    </lineage>
</organism>
<comment type="caution">
    <text evidence="1">The sequence shown here is derived from an EMBL/GenBank/DDBJ whole genome shotgun (WGS) entry which is preliminary data.</text>
</comment>
<evidence type="ECO:0000313" key="2">
    <source>
        <dbReference type="Proteomes" id="UP000324222"/>
    </source>
</evidence>
<evidence type="ECO:0000313" key="1">
    <source>
        <dbReference type="EMBL" id="MPC21394.1"/>
    </source>
</evidence>
<protein>
    <submittedName>
        <fullName evidence="1">Uncharacterized protein</fullName>
    </submittedName>
</protein>
<dbReference type="Proteomes" id="UP000324222">
    <property type="component" value="Unassembled WGS sequence"/>
</dbReference>
<name>A0A5B7DJW9_PORTR</name>